<sequence length="86" mass="9741">MTIFTSPQPLPSCGGQIIFLRRVQVMASHSLFKPSLHLLECLWKPCIHQLQAQHDGVLIMNFPPQKKSEASFMRRGFETPVVTHLG</sequence>
<dbReference type="InParanoid" id="A0A0D0BCS9"/>
<accession>A0A0D0BCS9</accession>
<evidence type="ECO:0000313" key="1">
    <source>
        <dbReference type="EMBL" id="KIK44067.1"/>
    </source>
</evidence>
<dbReference type="HOGENOM" id="CLU_2499387_0_0_1"/>
<dbReference type="Proteomes" id="UP000054485">
    <property type="component" value="Unassembled WGS sequence"/>
</dbReference>
<reference evidence="1 2" key="1">
    <citation type="submission" date="2014-04" db="EMBL/GenBank/DDBJ databases">
        <authorList>
            <consortium name="DOE Joint Genome Institute"/>
            <person name="Kuo A."/>
            <person name="Ruytinx J."/>
            <person name="Rineau F."/>
            <person name="Colpaert J."/>
            <person name="Kohler A."/>
            <person name="Nagy L.G."/>
            <person name="Floudas D."/>
            <person name="Copeland A."/>
            <person name="Barry K.W."/>
            <person name="Cichocki N."/>
            <person name="Veneault-Fourrey C."/>
            <person name="LaButti K."/>
            <person name="Lindquist E.A."/>
            <person name="Lipzen A."/>
            <person name="Lundell T."/>
            <person name="Morin E."/>
            <person name="Murat C."/>
            <person name="Sun H."/>
            <person name="Tunlid A."/>
            <person name="Henrissat B."/>
            <person name="Grigoriev I.V."/>
            <person name="Hibbett D.S."/>
            <person name="Martin F."/>
            <person name="Nordberg H.P."/>
            <person name="Cantor M.N."/>
            <person name="Hua S.X."/>
        </authorList>
    </citation>
    <scope>NUCLEOTIDE SEQUENCE [LARGE SCALE GENOMIC DNA]</scope>
    <source>
        <strain evidence="1 2">UH-Slu-Lm8-n1</strain>
    </source>
</reference>
<protein>
    <submittedName>
        <fullName evidence="1">Uncharacterized protein</fullName>
    </submittedName>
</protein>
<evidence type="ECO:0000313" key="2">
    <source>
        <dbReference type="Proteomes" id="UP000054485"/>
    </source>
</evidence>
<dbReference type="EMBL" id="KN835198">
    <property type="protein sequence ID" value="KIK44067.1"/>
    <property type="molecule type" value="Genomic_DNA"/>
</dbReference>
<proteinExistence type="predicted"/>
<dbReference type="AlphaFoldDB" id="A0A0D0BCS9"/>
<keyword evidence="2" id="KW-1185">Reference proteome</keyword>
<name>A0A0D0BCS9_9AGAM</name>
<gene>
    <name evidence="1" type="ORF">CY34DRAFT_656887</name>
</gene>
<organism evidence="1 2">
    <name type="scientific">Suillus luteus UH-Slu-Lm8-n1</name>
    <dbReference type="NCBI Taxonomy" id="930992"/>
    <lineage>
        <taxon>Eukaryota</taxon>
        <taxon>Fungi</taxon>
        <taxon>Dikarya</taxon>
        <taxon>Basidiomycota</taxon>
        <taxon>Agaricomycotina</taxon>
        <taxon>Agaricomycetes</taxon>
        <taxon>Agaricomycetidae</taxon>
        <taxon>Boletales</taxon>
        <taxon>Suillineae</taxon>
        <taxon>Suillaceae</taxon>
        <taxon>Suillus</taxon>
    </lineage>
</organism>
<reference evidence="2" key="2">
    <citation type="submission" date="2015-01" db="EMBL/GenBank/DDBJ databases">
        <title>Evolutionary Origins and Diversification of the Mycorrhizal Mutualists.</title>
        <authorList>
            <consortium name="DOE Joint Genome Institute"/>
            <consortium name="Mycorrhizal Genomics Consortium"/>
            <person name="Kohler A."/>
            <person name="Kuo A."/>
            <person name="Nagy L.G."/>
            <person name="Floudas D."/>
            <person name="Copeland A."/>
            <person name="Barry K.W."/>
            <person name="Cichocki N."/>
            <person name="Veneault-Fourrey C."/>
            <person name="LaButti K."/>
            <person name="Lindquist E.A."/>
            <person name="Lipzen A."/>
            <person name="Lundell T."/>
            <person name="Morin E."/>
            <person name="Murat C."/>
            <person name="Riley R."/>
            <person name="Ohm R."/>
            <person name="Sun H."/>
            <person name="Tunlid A."/>
            <person name="Henrissat B."/>
            <person name="Grigoriev I.V."/>
            <person name="Hibbett D.S."/>
            <person name="Martin F."/>
        </authorList>
    </citation>
    <scope>NUCLEOTIDE SEQUENCE [LARGE SCALE GENOMIC DNA]</scope>
    <source>
        <strain evidence="2">UH-Slu-Lm8-n1</strain>
    </source>
</reference>